<gene>
    <name evidence="2" type="ORF">Tco_0890195</name>
</gene>
<feature type="compositionally biased region" description="Basic residues" evidence="1">
    <location>
        <begin position="81"/>
        <end position="94"/>
    </location>
</feature>
<feature type="region of interest" description="Disordered" evidence="1">
    <location>
        <begin position="41"/>
        <end position="94"/>
    </location>
</feature>
<sequence length="94" mass="10263">MGIPKKERRKSKSDKDVLQIVNNVKLSKEHKTATCDNCKTKCHNSRSCAGPRSKKRSAGEAASSATQTDKGKAPTTDDGPKKKRARRKKVVVLG</sequence>
<evidence type="ECO:0000313" key="2">
    <source>
        <dbReference type="EMBL" id="GJT20258.1"/>
    </source>
</evidence>
<accession>A0ABQ5C0X8</accession>
<comment type="caution">
    <text evidence="2">The sequence shown here is derived from an EMBL/GenBank/DDBJ whole genome shotgun (WGS) entry which is preliminary data.</text>
</comment>
<evidence type="ECO:0000256" key="1">
    <source>
        <dbReference type="SAM" id="MobiDB-lite"/>
    </source>
</evidence>
<organism evidence="2 3">
    <name type="scientific">Tanacetum coccineum</name>
    <dbReference type="NCBI Taxonomy" id="301880"/>
    <lineage>
        <taxon>Eukaryota</taxon>
        <taxon>Viridiplantae</taxon>
        <taxon>Streptophyta</taxon>
        <taxon>Embryophyta</taxon>
        <taxon>Tracheophyta</taxon>
        <taxon>Spermatophyta</taxon>
        <taxon>Magnoliopsida</taxon>
        <taxon>eudicotyledons</taxon>
        <taxon>Gunneridae</taxon>
        <taxon>Pentapetalae</taxon>
        <taxon>asterids</taxon>
        <taxon>campanulids</taxon>
        <taxon>Asterales</taxon>
        <taxon>Asteraceae</taxon>
        <taxon>Asteroideae</taxon>
        <taxon>Anthemideae</taxon>
        <taxon>Anthemidinae</taxon>
        <taxon>Tanacetum</taxon>
    </lineage>
</organism>
<dbReference type="Proteomes" id="UP001151760">
    <property type="component" value="Unassembled WGS sequence"/>
</dbReference>
<evidence type="ECO:0000313" key="3">
    <source>
        <dbReference type="Proteomes" id="UP001151760"/>
    </source>
</evidence>
<reference evidence="2" key="1">
    <citation type="journal article" date="2022" name="Int. J. Mol. Sci.">
        <title>Draft Genome of Tanacetum Coccineum: Genomic Comparison of Closely Related Tanacetum-Family Plants.</title>
        <authorList>
            <person name="Yamashiro T."/>
            <person name="Shiraishi A."/>
            <person name="Nakayama K."/>
            <person name="Satake H."/>
        </authorList>
    </citation>
    <scope>NUCLEOTIDE SEQUENCE</scope>
</reference>
<dbReference type="EMBL" id="BQNB010013787">
    <property type="protein sequence ID" value="GJT20258.1"/>
    <property type="molecule type" value="Genomic_DNA"/>
</dbReference>
<keyword evidence="3" id="KW-1185">Reference proteome</keyword>
<reference evidence="2" key="2">
    <citation type="submission" date="2022-01" db="EMBL/GenBank/DDBJ databases">
        <authorList>
            <person name="Yamashiro T."/>
            <person name="Shiraishi A."/>
            <person name="Satake H."/>
            <person name="Nakayama K."/>
        </authorList>
    </citation>
    <scope>NUCLEOTIDE SEQUENCE</scope>
</reference>
<proteinExistence type="predicted"/>
<name>A0ABQ5C0X8_9ASTR</name>
<protein>
    <submittedName>
        <fullName evidence="2">Uncharacterized protein</fullName>
    </submittedName>
</protein>